<proteinExistence type="predicted"/>
<comment type="caution">
    <text evidence="1">The sequence shown here is derived from an EMBL/GenBank/DDBJ whole genome shotgun (WGS) entry which is preliminary data.</text>
</comment>
<dbReference type="EMBL" id="JACHNY010000004">
    <property type="protein sequence ID" value="MBB4617997.1"/>
    <property type="molecule type" value="Genomic_DNA"/>
</dbReference>
<keyword evidence="2" id="KW-1185">Reference proteome</keyword>
<evidence type="ECO:0000313" key="2">
    <source>
        <dbReference type="Proteomes" id="UP000574769"/>
    </source>
</evidence>
<reference evidence="1 2" key="1">
    <citation type="submission" date="2020-08" db="EMBL/GenBank/DDBJ databases">
        <title>Genomic Encyclopedia of Type Strains, Phase IV (KMG-IV): sequencing the most valuable type-strain genomes for metagenomic binning, comparative biology and taxonomic classification.</title>
        <authorList>
            <person name="Goeker M."/>
        </authorList>
    </citation>
    <scope>NUCLEOTIDE SEQUENCE [LARGE SCALE GENOMIC DNA]</scope>
    <source>
        <strain evidence="1 2">DSM 15867</strain>
    </source>
</reference>
<evidence type="ECO:0008006" key="3">
    <source>
        <dbReference type="Google" id="ProtNLM"/>
    </source>
</evidence>
<dbReference type="AlphaFoldDB" id="A0A7W7AL36"/>
<sequence length="42" mass="4447">MADLATVFGWGPAAMDAMGVVELMGWHAMAIERAKARAGIKD</sequence>
<protein>
    <recommendedName>
        <fullName evidence="3">GpE family phage tail protein</fullName>
    </recommendedName>
</protein>
<dbReference type="InterPro" id="IPR009493">
    <property type="entry name" value="P2_GpE"/>
</dbReference>
<name>A0A7W7AL36_9SPHN</name>
<organism evidence="1 2">
    <name type="scientific">Sphingomonas abaci</name>
    <dbReference type="NCBI Taxonomy" id="237611"/>
    <lineage>
        <taxon>Bacteria</taxon>
        <taxon>Pseudomonadati</taxon>
        <taxon>Pseudomonadota</taxon>
        <taxon>Alphaproteobacteria</taxon>
        <taxon>Sphingomonadales</taxon>
        <taxon>Sphingomonadaceae</taxon>
        <taxon>Sphingomonas</taxon>
    </lineage>
</organism>
<accession>A0A7W7AL36</accession>
<dbReference type="Pfam" id="PF06528">
    <property type="entry name" value="Phage_P2_GpE"/>
    <property type="match status" value="1"/>
</dbReference>
<dbReference type="Proteomes" id="UP000574769">
    <property type="component" value="Unassembled WGS sequence"/>
</dbReference>
<evidence type="ECO:0000313" key="1">
    <source>
        <dbReference type="EMBL" id="MBB4617997.1"/>
    </source>
</evidence>
<dbReference type="RefSeq" id="WP_184114394.1">
    <property type="nucleotide sequence ID" value="NZ_JACHNY010000004.1"/>
</dbReference>
<gene>
    <name evidence="1" type="ORF">GGQ96_002133</name>
</gene>